<feature type="region of interest" description="Disordered" evidence="1">
    <location>
        <begin position="26"/>
        <end position="52"/>
    </location>
</feature>
<protein>
    <submittedName>
        <fullName evidence="2">Uncharacterized protein</fullName>
    </submittedName>
</protein>
<organism evidence="2 3">
    <name type="scientific">Mycena albidolilacea</name>
    <dbReference type="NCBI Taxonomy" id="1033008"/>
    <lineage>
        <taxon>Eukaryota</taxon>
        <taxon>Fungi</taxon>
        <taxon>Dikarya</taxon>
        <taxon>Basidiomycota</taxon>
        <taxon>Agaricomycotina</taxon>
        <taxon>Agaricomycetes</taxon>
        <taxon>Agaricomycetidae</taxon>
        <taxon>Agaricales</taxon>
        <taxon>Marasmiineae</taxon>
        <taxon>Mycenaceae</taxon>
        <taxon>Mycena</taxon>
    </lineage>
</organism>
<keyword evidence="3" id="KW-1185">Reference proteome</keyword>
<name>A0AAD7ADF6_9AGAR</name>
<dbReference type="EMBL" id="JARIHO010000009">
    <property type="protein sequence ID" value="KAJ7355720.1"/>
    <property type="molecule type" value="Genomic_DNA"/>
</dbReference>
<evidence type="ECO:0000313" key="3">
    <source>
        <dbReference type="Proteomes" id="UP001218218"/>
    </source>
</evidence>
<reference evidence="2" key="1">
    <citation type="submission" date="2023-03" db="EMBL/GenBank/DDBJ databases">
        <title>Massive genome expansion in bonnet fungi (Mycena s.s.) driven by repeated elements and novel gene families across ecological guilds.</title>
        <authorList>
            <consortium name="Lawrence Berkeley National Laboratory"/>
            <person name="Harder C.B."/>
            <person name="Miyauchi S."/>
            <person name="Viragh M."/>
            <person name="Kuo A."/>
            <person name="Thoen E."/>
            <person name="Andreopoulos B."/>
            <person name="Lu D."/>
            <person name="Skrede I."/>
            <person name="Drula E."/>
            <person name="Henrissat B."/>
            <person name="Morin E."/>
            <person name="Kohler A."/>
            <person name="Barry K."/>
            <person name="LaButti K."/>
            <person name="Morin E."/>
            <person name="Salamov A."/>
            <person name="Lipzen A."/>
            <person name="Mereny Z."/>
            <person name="Hegedus B."/>
            <person name="Baldrian P."/>
            <person name="Stursova M."/>
            <person name="Weitz H."/>
            <person name="Taylor A."/>
            <person name="Grigoriev I.V."/>
            <person name="Nagy L.G."/>
            <person name="Martin F."/>
            <person name="Kauserud H."/>
        </authorList>
    </citation>
    <scope>NUCLEOTIDE SEQUENCE</scope>
    <source>
        <strain evidence="2">CBHHK002</strain>
    </source>
</reference>
<sequence>MPIIPSKTPVKWLDYLESALPECPRDPIPGPIKKKKKTKLTIGRTHSPSSSSLAACGAATTLRQTNNILPRFLEGDIRTFFTENAPLIIPEDDYVQPLLNEQAVAEVYFKAVLVPVKDALQTLLAPLLKRADLAKARYFFNIRPQQPSATGDLTRCDHFLVLEHMDGIDPDDKIKAPPTDVFWQSPEEFTDMLKARQQWEQSHAAQDPVPEYPRLVLGVIEEKKPNILDITEFQSTYHAKKTTGAKNVADILPPVKKYSVDAQCPLVILTDYHVTLLLEVEEAGAQWDWSTKKIESKIGVVPVIKVCALDKPPRITLFSMAVRRLVDAKVLKVSSSKIEWDPK</sequence>
<dbReference type="AlphaFoldDB" id="A0AAD7ADF6"/>
<evidence type="ECO:0000313" key="2">
    <source>
        <dbReference type="EMBL" id="KAJ7355720.1"/>
    </source>
</evidence>
<proteinExistence type="predicted"/>
<gene>
    <name evidence="2" type="ORF">DFH08DRAFT_853302</name>
</gene>
<accession>A0AAD7ADF6</accession>
<comment type="caution">
    <text evidence="2">The sequence shown here is derived from an EMBL/GenBank/DDBJ whole genome shotgun (WGS) entry which is preliminary data.</text>
</comment>
<dbReference type="Proteomes" id="UP001218218">
    <property type="component" value="Unassembled WGS sequence"/>
</dbReference>
<evidence type="ECO:0000256" key="1">
    <source>
        <dbReference type="SAM" id="MobiDB-lite"/>
    </source>
</evidence>